<evidence type="ECO:0000256" key="12">
    <source>
        <dbReference type="PROSITE-ProRule" id="PRU00282"/>
    </source>
</evidence>
<keyword evidence="9" id="KW-0496">Mitochondrion</keyword>
<keyword evidence="10 12" id="KW-0472">Membrane</keyword>
<dbReference type="GO" id="GO:1990544">
    <property type="term" value="P:mitochondrial ATP transmembrane transport"/>
    <property type="evidence" value="ECO:0007669"/>
    <property type="project" value="InterPro"/>
</dbReference>
<dbReference type="Pfam" id="PF00153">
    <property type="entry name" value="Mito_carr"/>
    <property type="match status" value="1"/>
</dbReference>
<dbReference type="PANTHER" id="PTHR45635:SF14">
    <property type="entry name" value="ADP_ATP TRANSLOCASE"/>
    <property type="match status" value="1"/>
</dbReference>
<dbReference type="Proteomes" id="UP000887116">
    <property type="component" value="Unassembled WGS sequence"/>
</dbReference>
<evidence type="ECO:0000256" key="11">
    <source>
        <dbReference type="ARBA" id="ARBA00024143"/>
    </source>
</evidence>
<dbReference type="Gene3D" id="1.50.40.10">
    <property type="entry name" value="Mitochondrial carrier domain"/>
    <property type="match status" value="1"/>
</dbReference>
<evidence type="ECO:0000256" key="7">
    <source>
        <dbReference type="ARBA" id="ARBA00022792"/>
    </source>
</evidence>
<evidence type="ECO:0000256" key="1">
    <source>
        <dbReference type="ARBA" id="ARBA00004448"/>
    </source>
</evidence>
<keyword evidence="3 13" id="KW-0813">Transport</keyword>
<dbReference type="InterPro" id="IPR023395">
    <property type="entry name" value="MCP_dom_sf"/>
</dbReference>
<sequence>MVIAQTVNTVAGMISCPFDTIQRRMMMQNGRAKDDLMYKNTIDCWAKILKQESGIPFFKGPISSVLRETSGVLVLVLYDEIKNFII</sequence>
<evidence type="ECO:0000256" key="3">
    <source>
        <dbReference type="ARBA" id="ARBA00022448"/>
    </source>
</evidence>
<protein>
    <recommendedName>
        <fullName evidence="14">ADP/ATP translocase</fullName>
    </recommendedName>
    <alternativeName>
        <fullName evidence="14">ADP,ATP carrier protein</fullName>
    </alternativeName>
</protein>
<evidence type="ECO:0000256" key="10">
    <source>
        <dbReference type="ARBA" id="ARBA00023136"/>
    </source>
</evidence>
<keyword evidence="8" id="KW-1133">Transmembrane helix</keyword>
<keyword evidence="5 12" id="KW-0812">Transmembrane</keyword>
<evidence type="ECO:0000313" key="16">
    <source>
        <dbReference type="Proteomes" id="UP000887116"/>
    </source>
</evidence>
<reference evidence="15" key="1">
    <citation type="submission" date="2020-07" db="EMBL/GenBank/DDBJ databases">
        <title>Multicomponent nature underlies the extraordinary mechanical properties of spider dragline silk.</title>
        <authorList>
            <person name="Kono N."/>
            <person name="Nakamura H."/>
            <person name="Mori M."/>
            <person name="Yoshida Y."/>
            <person name="Ohtoshi R."/>
            <person name="Malay A.D."/>
            <person name="Moran D.A.P."/>
            <person name="Tomita M."/>
            <person name="Numata K."/>
            <person name="Arakawa K."/>
        </authorList>
    </citation>
    <scope>NUCLEOTIDE SEQUENCE</scope>
</reference>
<dbReference type="EMBL" id="BMAO01028340">
    <property type="protein sequence ID" value="GFR23775.1"/>
    <property type="molecule type" value="Genomic_DNA"/>
</dbReference>
<keyword evidence="6" id="KW-0677">Repeat</keyword>
<evidence type="ECO:0000256" key="13">
    <source>
        <dbReference type="RuleBase" id="RU000488"/>
    </source>
</evidence>
<dbReference type="PANTHER" id="PTHR45635">
    <property type="entry name" value="ADP,ATP CARRIER PROTEIN 1-RELATED-RELATED"/>
    <property type="match status" value="1"/>
</dbReference>
<comment type="catalytic activity">
    <reaction evidence="11">
        <text>ADP(in) + ATP(out) = ADP(out) + ATP(in)</text>
        <dbReference type="Rhea" id="RHEA:34999"/>
        <dbReference type="ChEBI" id="CHEBI:30616"/>
        <dbReference type="ChEBI" id="CHEBI:456216"/>
    </reaction>
    <physiologicalReaction direction="left-to-right" evidence="11">
        <dbReference type="Rhea" id="RHEA:35000"/>
    </physiologicalReaction>
</comment>
<evidence type="ECO:0000256" key="5">
    <source>
        <dbReference type="ARBA" id="ARBA00022692"/>
    </source>
</evidence>
<dbReference type="SUPFAM" id="SSF103506">
    <property type="entry name" value="Mitochondrial carrier"/>
    <property type="match status" value="1"/>
</dbReference>
<comment type="caution">
    <text evidence="15">The sequence shown here is derived from an EMBL/GenBank/DDBJ whole genome shotgun (WGS) entry which is preliminary data.</text>
</comment>
<comment type="similarity">
    <text evidence="2 13">Belongs to the mitochondrial carrier (TC 2.A.29) family.</text>
</comment>
<keyword evidence="16" id="KW-1185">Reference proteome</keyword>
<dbReference type="GO" id="GO:1901029">
    <property type="term" value="P:negative regulation of mitochondrial outer membrane permeabilization involved in apoptotic signaling pathway"/>
    <property type="evidence" value="ECO:0007669"/>
    <property type="project" value="TreeGrafter"/>
</dbReference>
<keyword evidence="7" id="KW-0999">Mitochondrion inner membrane</keyword>
<feature type="repeat" description="Solcar" evidence="12">
    <location>
        <begin position="3"/>
        <end position="84"/>
    </location>
</feature>
<gene>
    <name evidence="15" type="primary">AGAP006782</name>
    <name evidence="15" type="ORF">TNCT_324381</name>
</gene>
<dbReference type="GO" id="GO:0005743">
    <property type="term" value="C:mitochondrial inner membrane"/>
    <property type="evidence" value="ECO:0007669"/>
    <property type="project" value="UniProtKB-SubCell"/>
</dbReference>
<evidence type="ECO:0000256" key="8">
    <source>
        <dbReference type="ARBA" id="ARBA00022989"/>
    </source>
</evidence>
<comment type="subcellular location">
    <subcellularLocation>
        <location evidence="14">Membrane</location>
        <topology evidence="14">Multi-pass membrane protein</topology>
    </subcellularLocation>
    <subcellularLocation>
        <location evidence="1">Mitochondrion inner membrane</location>
        <topology evidence="1">Multi-pass membrane protein</topology>
    </subcellularLocation>
</comment>
<dbReference type="InterPro" id="IPR002113">
    <property type="entry name" value="ADT_euk_type"/>
</dbReference>
<evidence type="ECO:0000256" key="14">
    <source>
        <dbReference type="RuleBase" id="RU368008"/>
    </source>
</evidence>
<evidence type="ECO:0000256" key="4">
    <source>
        <dbReference type="ARBA" id="ARBA00022449"/>
    </source>
</evidence>
<keyword evidence="4" id="KW-0050">Antiport</keyword>
<dbReference type="InterPro" id="IPR018108">
    <property type="entry name" value="MCP_transmembrane"/>
</dbReference>
<evidence type="ECO:0000256" key="9">
    <source>
        <dbReference type="ARBA" id="ARBA00023128"/>
    </source>
</evidence>
<name>A0A8X6J7L8_TRICU</name>
<comment type="function">
    <text evidence="14">Catalyzes the exchange of ADP and ATP across the membrane.</text>
</comment>
<accession>A0A8X6J7L8</accession>
<dbReference type="GO" id="GO:0140021">
    <property type="term" value="P:mitochondrial ADP transmembrane transport"/>
    <property type="evidence" value="ECO:0007669"/>
    <property type="project" value="InterPro"/>
</dbReference>
<dbReference type="AlphaFoldDB" id="A0A8X6J7L8"/>
<dbReference type="GO" id="GO:0005471">
    <property type="term" value="F:ATP:ADP antiporter activity"/>
    <property type="evidence" value="ECO:0007669"/>
    <property type="project" value="UniProtKB-UniRule"/>
</dbReference>
<comment type="subunit">
    <text evidence="14">Monomer.</text>
</comment>
<evidence type="ECO:0000256" key="2">
    <source>
        <dbReference type="ARBA" id="ARBA00006375"/>
    </source>
</evidence>
<evidence type="ECO:0000313" key="15">
    <source>
        <dbReference type="EMBL" id="GFR23775.1"/>
    </source>
</evidence>
<evidence type="ECO:0000256" key="6">
    <source>
        <dbReference type="ARBA" id="ARBA00022737"/>
    </source>
</evidence>
<proteinExistence type="inferred from homology"/>
<dbReference type="PROSITE" id="PS50920">
    <property type="entry name" value="SOLCAR"/>
    <property type="match status" value="1"/>
</dbReference>
<dbReference type="OrthoDB" id="270584at2759"/>
<organism evidence="15 16">
    <name type="scientific">Trichonephila clavata</name>
    <name type="common">Joro spider</name>
    <name type="synonym">Nephila clavata</name>
    <dbReference type="NCBI Taxonomy" id="2740835"/>
    <lineage>
        <taxon>Eukaryota</taxon>
        <taxon>Metazoa</taxon>
        <taxon>Ecdysozoa</taxon>
        <taxon>Arthropoda</taxon>
        <taxon>Chelicerata</taxon>
        <taxon>Arachnida</taxon>
        <taxon>Araneae</taxon>
        <taxon>Araneomorphae</taxon>
        <taxon>Entelegynae</taxon>
        <taxon>Araneoidea</taxon>
        <taxon>Nephilidae</taxon>
        <taxon>Trichonephila</taxon>
    </lineage>
</organism>